<feature type="region of interest" description="Disordered" evidence="1">
    <location>
        <begin position="90"/>
        <end position="207"/>
    </location>
</feature>
<feature type="region of interest" description="Disordered" evidence="1">
    <location>
        <begin position="406"/>
        <end position="428"/>
    </location>
</feature>
<dbReference type="Proteomes" id="UP000324897">
    <property type="component" value="Chromosome 6"/>
</dbReference>
<keyword evidence="3" id="KW-1185">Reference proteome</keyword>
<proteinExistence type="predicted"/>
<accession>A0A5J9WPG7</accession>
<evidence type="ECO:0000313" key="3">
    <source>
        <dbReference type="Proteomes" id="UP000324897"/>
    </source>
</evidence>
<feature type="compositionally biased region" description="Polar residues" evidence="1">
    <location>
        <begin position="406"/>
        <end position="420"/>
    </location>
</feature>
<sequence>MRVGEVTSVFLPCVDLTGRRLGVPLVVTSVVLVRSGHPHPILASVVLASSCAQVAKGSGREKTKGSSVYLADTEDRHVRRLRTLRIELQMISSDQEDSPADRPLSDRTNIETAGEHDGELLAKKREEGRERTRLCRERKKAAKQKDENPPGEHEDPLLAKRRADQRERTRLCRERKKAAKQNENNLPGGKENQPSDMQPNQGSRKHGFGDVISLEIASDEFKNEATSRANKRGFGHVISLETASEKFQNQSTSRANKRDPSLNNGEPTPLSAITNLTAPKNQETDLGTINGNDESWLHRNDHFVPRPYGGMQNDHDSSCAIWDHEIQNVLQTAMSQEHNQGHGMAISDPVVQGEDHATPEDLQRAQWHIRTERSRKHKRGNQVNVADLQRNIEFQRKYRLRNTTQMKPQVTLSGNVNPSFGTVDHNHG</sequence>
<reference evidence="2 3" key="1">
    <citation type="journal article" date="2019" name="Sci. Rep.">
        <title>A high-quality genome of Eragrostis curvula grass provides insights into Poaceae evolution and supports new strategies to enhance forage quality.</title>
        <authorList>
            <person name="Carballo J."/>
            <person name="Santos B.A.C.M."/>
            <person name="Zappacosta D."/>
            <person name="Garbus I."/>
            <person name="Selva J.P."/>
            <person name="Gallo C.A."/>
            <person name="Diaz A."/>
            <person name="Albertini E."/>
            <person name="Caccamo M."/>
            <person name="Echenique V."/>
        </authorList>
    </citation>
    <scope>NUCLEOTIDE SEQUENCE [LARGE SCALE GENOMIC DNA]</scope>
    <source>
        <strain evidence="3">cv. Victoria</strain>
        <tissue evidence="2">Leaf</tissue>
    </source>
</reference>
<comment type="caution">
    <text evidence="2">The sequence shown here is derived from an EMBL/GenBank/DDBJ whole genome shotgun (WGS) entry which is preliminary data.</text>
</comment>
<feature type="region of interest" description="Disordered" evidence="1">
    <location>
        <begin position="245"/>
        <end position="273"/>
    </location>
</feature>
<evidence type="ECO:0000313" key="2">
    <source>
        <dbReference type="EMBL" id="TVU50049.1"/>
    </source>
</evidence>
<evidence type="ECO:0000256" key="1">
    <source>
        <dbReference type="SAM" id="MobiDB-lite"/>
    </source>
</evidence>
<gene>
    <name evidence="2" type="ORF">EJB05_01403</name>
</gene>
<dbReference type="EMBL" id="RWGY01000002">
    <property type="protein sequence ID" value="TVU50049.1"/>
    <property type="molecule type" value="Genomic_DNA"/>
</dbReference>
<name>A0A5J9WPG7_9POAL</name>
<dbReference type="Gramene" id="TVU50049">
    <property type="protein sequence ID" value="TVU50049"/>
    <property type="gene ID" value="EJB05_01403"/>
</dbReference>
<dbReference type="AlphaFoldDB" id="A0A5J9WPG7"/>
<feature type="compositionally biased region" description="Polar residues" evidence="1">
    <location>
        <begin position="192"/>
        <end position="202"/>
    </location>
</feature>
<feature type="non-terminal residue" evidence="2">
    <location>
        <position position="428"/>
    </location>
</feature>
<organism evidence="2 3">
    <name type="scientific">Eragrostis curvula</name>
    <name type="common">weeping love grass</name>
    <dbReference type="NCBI Taxonomy" id="38414"/>
    <lineage>
        <taxon>Eukaryota</taxon>
        <taxon>Viridiplantae</taxon>
        <taxon>Streptophyta</taxon>
        <taxon>Embryophyta</taxon>
        <taxon>Tracheophyta</taxon>
        <taxon>Spermatophyta</taxon>
        <taxon>Magnoliopsida</taxon>
        <taxon>Liliopsida</taxon>
        <taxon>Poales</taxon>
        <taxon>Poaceae</taxon>
        <taxon>PACMAD clade</taxon>
        <taxon>Chloridoideae</taxon>
        <taxon>Eragrostideae</taxon>
        <taxon>Eragrostidinae</taxon>
        <taxon>Eragrostis</taxon>
    </lineage>
</organism>
<protein>
    <submittedName>
        <fullName evidence="2">Uncharacterized protein</fullName>
    </submittedName>
</protein>
<feature type="compositionally biased region" description="Polar residues" evidence="1">
    <location>
        <begin position="261"/>
        <end position="273"/>
    </location>
</feature>
<feature type="compositionally biased region" description="Polar residues" evidence="1">
    <location>
        <begin position="245"/>
        <end position="254"/>
    </location>
</feature>
<feature type="compositionally biased region" description="Basic and acidic residues" evidence="1">
    <location>
        <begin position="143"/>
        <end position="172"/>
    </location>
</feature>
<feature type="compositionally biased region" description="Basic and acidic residues" evidence="1">
    <location>
        <begin position="99"/>
        <end position="135"/>
    </location>
</feature>